<feature type="binding site" evidence="10">
    <location>
        <position position="280"/>
    </location>
    <ligand>
        <name>ATP</name>
        <dbReference type="ChEBI" id="CHEBI:30616"/>
        <note>ligand shared between two neighboring subunits</note>
    </ligand>
</feature>
<evidence type="ECO:0000256" key="2">
    <source>
        <dbReference type="ARBA" id="ARBA00009685"/>
    </source>
</evidence>
<comment type="similarity">
    <text evidence="2 10 12">Belongs to the AdoMet synthase family.</text>
</comment>
<feature type="binding site" description="in other chain" evidence="10">
    <location>
        <begin position="263"/>
        <end position="264"/>
    </location>
    <ligand>
        <name>ATP</name>
        <dbReference type="ChEBI" id="CHEBI:30616"/>
        <note>ligand shared between two neighboring subunits</note>
    </ligand>
</feature>
<dbReference type="InterPro" id="IPR002133">
    <property type="entry name" value="S-AdoMet_synthetase"/>
</dbReference>
<feature type="binding site" description="in other chain" evidence="10">
    <location>
        <begin position="248"/>
        <end position="249"/>
    </location>
    <ligand>
        <name>ATP</name>
        <dbReference type="ChEBI" id="CHEBI:30616"/>
        <note>ligand shared between two neighboring subunits</note>
    </ligand>
</feature>
<evidence type="ECO:0000259" key="14">
    <source>
        <dbReference type="Pfam" id="PF02772"/>
    </source>
</evidence>
<feature type="region of interest" description="Flexible loop" evidence="10">
    <location>
        <begin position="104"/>
        <end position="114"/>
    </location>
</feature>
<keyword evidence="7 10" id="KW-0067">ATP-binding</keyword>
<feature type="binding site" description="in other chain" evidence="10">
    <location>
        <position position="61"/>
    </location>
    <ligand>
        <name>L-methionine</name>
        <dbReference type="ChEBI" id="CHEBI:57844"/>
        <note>ligand shared between two neighboring subunits</note>
    </ligand>
</feature>
<evidence type="ECO:0000256" key="7">
    <source>
        <dbReference type="ARBA" id="ARBA00022840"/>
    </source>
</evidence>
<keyword evidence="4 10" id="KW-0808">Transferase</keyword>
<dbReference type="NCBIfam" id="TIGR01034">
    <property type="entry name" value="metK"/>
    <property type="match status" value="1"/>
</dbReference>
<evidence type="ECO:0000313" key="16">
    <source>
        <dbReference type="EMBL" id="GAA4556550.1"/>
    </source>
</evidence>
<feature type="domain" description="S-adenosylmethionine synthetase C-terminal" evidence="15">
    <location>
        <begin position="251"/>
        <end position="390"/>
    </location>
</feature>
<evidence type="ECO:0000259" key="15">
    <source>
        <dbReference type="Pfam" id="PF02773"/>
    </source>
</evidence>
<evidence type="ECO:0000256" key="9">
    <source>
        <dbReference type="ARBA" id="ARBA00022958"/>
    </source>
</evidence>
<feature type="binding site" evidence="10">
    <location>
        <position position="22"/>
    </location>
    <ligand>
        <name>Mg(2+)</name>
        <dbReference type="ChEBI" id="CHEBI:18420"/>
    </ligand>
</feature>
<dbReference type="PROSITE" id="PS00377">
    <property type="entry name" value="ADOMET_SYNTHASE_2"/>
    <property type="match status" value="1"/>
</dbReference>
<dbReference type="SUPFAM" id="SSF55973">
    <property type="entry name" value="S-adenosylmethionine synthetase"/>
    <property type="match status" value="3"/>
</dbReference>
<comment type="catalytic activity">
    <reaction evidence="10">
        <text>L-methionine + ATP + H2O = S-adenosyl-L-methionine + phosphate + diphosphate</text>
        <dbReference type="Rhea" id="RHEA:21080"/>
        <dbReference type="ChEBI" id="CHEBI:15377"/>
        <dbReference type="ChEBI" id="CHEBI:30616"/>
        <dbReference type="ChEBI" id="CHEBI:33019"/>
        <dbReference type="ChEBI" id="CHEBI:43474"/>
        <dbReference type="ChEBI" id="CHEBI:57844"/>
        <dbReference type="ChEBI" id="CHEBI:59789"/>
        <dbReference type="EC" id="2.5.1.6"/>
    </reaction>
</comment>
<feature type="binding site" description="in other chain" evidence="10">
    <location>
        <position position="20"/>
    </location>
    <ligand>
        <name>ATP</name>
        <dbReference type="ChEBI" id="CHEBI:30616"/>
        <note>ligand shared between two neighboring subunits</note>
    </ligand>
</feature>
<dbReference type="Gene3D" id="3.30.300.10">
    <property type="match status" value="3"/>
</dbReference>
<feature type="domain" description="S-adenosylmethionine synthetase central" evidence="14">
    <location>
        <begin position="130"/>
        <end position="249"/>
    </location>
</feature>
<comment type="cofactor">
    <cofactor evidence="10">
        <name>Mg(2+)</name>
        <dbReference type="ChEBI" id="CHEBI:18420"/>
    </cofactor>
    <text evidence="10">Binds 2 divalent ions per subunit.</text>
</comment>
<comment type="pathway">
    <text evidence="1 10">Amino-acid biosynthesis; S-adenosyl-L-methionine biosynthesis; S-adenosyl-L-methionine from L-methionine: step 1/1.</text>
</comment>
<dbReference type="Pfam" id="PF00438">
    <property type="entry name" value="S-AdoMet_synt_N"/>
    <property type="match status" value="1"/>
</dbReference>
<evidence type="ECO:0000256" key="5">
    <source>
        <dbReference type="ARBA" id="ARBA00022723"/>
    </source>
</evidence>
<evidence type="ECO:0000256" key="10">
    <source>
        <dbReference type="HAMAP-Rule" id="MF_00086"/>
    </source>
</evidence>
<dbReference type="EMBL" id="BAABGT010000097">
    <property type="protein sequence ID" value="GAA4556550.1"/>
    <property type="molecule type" value="Genomic_DNA"/>
</dbReference>
<dbReference type="InterPro" id="IPR022631">
    <property type="entry name" value="ADOMET_SYNTHASE_CS"/>
</dbReference>
<feature type="binding site" description="in other chain" evidence="10">
    <location>
        <position position="104"/>
    </location>
    <ligand>
        <name>L-methionine</name>
        <dbReference type="ChEBI" id="CHEBI:57844"/>
        <note>ligand shared between two neighboring subunits</note>
    </ligand>
</feature>
<comment type="caution">
    <text evidence="16">The sequence shown here is derived from an EMBL/GenBank/DDBJ whole genome shotgun (WGS) entry which is preliminary data.</text>
</comment>
<keyword evidence="5 10" id="KW-0479">Metal-binding</keyword>
<evidence type="ECO:0000313" key="17">
    <source>
        <dbReference type="Proteomes" id="UP001501598"/>
    </source>
</evidence>
<dbReference type="InterPro" id="IPR022628">
    <property type="entry name" value="S-AdoMet_synt_N"/>
</dbReference>
<dbReference type="InterPro" id="IPR022629">
    <property type="entry name" value="S-AdoMet_synt_central"/>
</dbReference>
<comment type="subcellular location">
    <subcellularLocation>
        <location evidence="10 11">Cytoplasm</location>
    </subcellularLocation>
</comment>
<dbReference type="Pfam" id="PF02773">
    <property type="entry name" value="S-AdoMet_synt_C"/>
    <property type="match status" value="1"/>
</dbReference>
<evidence type="ECO:0000256" key="6">
    <source>
        <dbReference type="ARBA" id="ARBA00022741"/>
    </source>
</evidence>
<feature type="binding site" description="in other chain" evidence="10">
    <location>
        <position position="288"/>
    </location>
    <ligand>
        <name>L-methionine</name>
        <dbReference type="ChEBI" id="CHEBI:57844"/>
        <note>ligand shared between two neighboring subunits</note>
    </ligand>
</feature>
<comment type="cofactor">
    <cofactor evidence="10">
        <name>K(+)</name>
        <dbReference type="ChEBI" id="CHEBI:29103"/>
    </cofactor>
    <text evidence="10">Binds 1 potassium ion per subunit.</text>
</comment>
<reference evidence="17" key="1">
    <citation type="journal article" date="2019" name="Int. J. Syst. Evol. Microbiol.">
        <title>The Global Catalogue of Microorganisms (GCM) 10K type strain sequencing project: providing services to taxonomists for standard genome sequencing and annotation.</title>
        <authorList>
            <consortium name="The Broad Institute Genomics Platform"/>
            <consortium name="The Broad Institute Genome Sequencing Center for Infectious Disease"/>
            <person name="Wu L."/>
            <person name="Ma J."/>
        </authorList>
    </citation>
    <scope>NUCLEOTIDE SEQUENCE [LARGE SCALE GENOMIC DNA]</scope>
    <source>
        <strain evidence="17">JCM 17906</strain>
    </source>
</reference>
<evidence type="ECO:0000256" key="8">
    <source>
        <dbReference type="ARBA" id="ARBA00022842"/>
    </source>
</evidence>
<feature type="binding site" evidence="10">
    <location>
        <position position="257"/>
    </location>
    <ligand>
        <name>ATP</name>
        <dbReference type="ChEBI" id="CHEBI:30616"/>
        <note>ligand shared between two neighboring subunits</note>
    </ligand>
</feature>
<dbReference type="InterPro" id="IPR022630">
    <property type="entry name" value="S-AdoMet_synt_C"/>
</dbReference>
<dbReference type="Proteomes" id="UP001501598">
    <property type="component" value="Unassembled WGS sequence"/>
</dbReference>
<proteinExistence type="inferred from homology"/>
<keyword evidence="17" id="KW-1185">Reference proteome</keyword>
<keyword evidence="6 10" id="KW-0547">Nucleotide-binding</keyword>
<dbReference type="EC" id="2.5.1.6" evidence="10"/>
<dbReference type="PANTHER" id="PTHR11964">
    <property type="entry name" value="S-ADENOSYLMETHIONINE SYNTHETASE"/>
    <property type="match status" value="1"/>
</dbReference>
<dbReference type="CDD" id="cd18079">
    <property type="entry name" value="S-AdoMet_synt"/>
    <property type="match status" value="1"/>
</dbReference>
<comment type="function">
    <text evidence="10">Catalyzes the formation of S-adenosylmethionine (AdoMet) from methionine and ATP. The overall synthetic reaction is composed of two sequential steps, AdoMet formation and the subsequent tripolyphosphate hydrolysis which occurs prior to release of AdoMet from the enzyme.</text>
</comment>
<dbReference type="HAMAP" id="MF_00086">
    <property type="entry name" value="S_AdoMet_synth1"/>
    <property type="match status" value="1"/>
</dbReference>
<dbReference type="PIRSF" id="PIRSF000497">
    <property type="entry name" value="MAT"/>
    <property type="match status" value="1"/>
</dbReference>
<protein>
    <recommendedName>
        <fullName evidence="10">S-adenosylmethionine synthase</fullName>
        <shortName evidence="10">AdoMet synthase</shortName>
        <ecNumber evidence="10">2.5.1.6</ecNumber>
    </recommendedName>
    <alternativeName>
        <fullName evidence="10">MAT</fullName>
    </alternativeName>
    <alternativeName>
        <fullName evidence="10">Methionine adenosyltransferase</fullName>
    </alternativeName>
</protein>
<evidence type="ECO:0000256" key="1">
    <source>
        <dbReference type="ARBA" id="ARBA00005224"/>
    </source>
</evidence>
<accession>A0ABP8S1T9</accession>
<dbReference type="PROSITE" id="PS00376">
    <property type="entry name" value="ADOMET_SYNTHASE_1"/>
    <property type="match status" value="1"/>
</dbReference>
<name>A0ABP8S1T9_9PSEU</name>
<sequence length="412" mass="44279">MTQSTPADMLFTSESVTEGHPDKIADAISDAVLDAALADDPLARVACETLITTGMVVLAGEITTPHALDYTRLVRDTVNRIGYDNGDFGFDGHTCAVLVALDRQSPDIARGVDRAQENRDHGSVDELDLAGAGDQGMMFGYATDETPELMPTPIALAHRLARRLAAVRRDGTLGHLRPDGKTQVSVRYVDGAPAAIERVLVSTQHAEGVTREQLTDELWEHVITTELPGELYDPETLRRDLLVNPTGRFVIGGPVGDAGLTGRKIIVDTYGGFARHGGGAFSGKDPSKVDRSAAYAARHVAKNVVAAGLARRAEVQVAYAIGVARPVSLMIETFGTERVDPRLVHKLVSEQFDLRPAAFRRDLDLNRPIYSPTAAYGHFGRTDVDLPWERTDRAAALREAAGLTVGDAVAAS</sequence>
<evidence type="ECO:0000256" key="12">
    <source>
        <dbReference type="RuleBase" id="RU004462"/>
    </source>
</evidence>
<feature type="domain" description="S-adenosylmethionine synthetase N-terminal" evidence="13">
    <location>
        <begin position="9"/>
        <end position="106"/>
    </location>
</feature>
<dbReference type="Pfam" id="PF02772">
    <property type="entry name" value="S-AdoMet_synt_M"/>
    <property type="match status" value="1"/>
</dbReference>
<evidence type="ECO:0000256" key="3">
    <source>
        <dbReference type="ARBA" id="ARBA00022563"/>
    </source>
</evidence>
<keyword evidence="9 10" id="KW-0630">Potassium</keyword>
<keyword evidence="10" id="KW-0963">Cytoplasm</keyword>
<organism evidence="16 17">
    <name type="scientific">Pseudonocardia xishanensis</name>
    <dbReference type="NCBI Taxonomy" id="630995"/>
    <lineage>
        <taxon>Bacteria</taxon>
        <taxon>Bacillati</taxon>
        <taxon>Actinomycetota</taxon>
        <taxon>Actinomycetes</taxon>
        <taxon>Pseudonocardiales</taxon>
        <taxon>Pseudonocardiaceae</taxon>
        <taxon>Pseudonocardia</taxon>
    </lineage>
</organism>
<feature type="binding site" evidence="10">
    <location>
        <position position="257"/>
    </location>
    <ligand>
        <name>L-methionine</name>
        <dbReference type="ChEBI" id="CHEBI:57844"/>
        <note>ligand shared between two neighboring subunits</note>
    </ligand>
</feature>
<feature type="binding site" evidence="10">
    <location>
        <position position="48"/>
    </location>
    <ligand>
        <name>K(+)</name>
        <dbReference type="ChEBI" id="CHEBI:29103"/>
    </ligand>
</feature>
<dbReference type="RefSeq" id="WP_345425826.1">
    <property type="nucleotide sequence ID" value="NZ_BAABGT010000097.1"/>
</dbReference>
<gene>
    <name evidence="16" type="primary">metK_2</name>
    <name evidence="10" type="synonym">metK</name>
    <name evidence="16" type="ORF">GCM10023175_59020</name>
</gene>
<feature type="binding site" evidence="10">
    <location>
        <position position="284"/>
    </location>
    <ligand>
        <name>ATP</name>
        <dbReference type="ChEBI" id="CHEBI:30616"/>
        <note>ligand shared between two neighboring subunits</note>
    </ligand>
</feature>
<feature type="binding site" description="in other chain" evidence="10">
    <location>
        <begin position="179"/>
        <end position="181"/>
    </location>
    <ligand>
        <name>ATP</name>
        <dbReference type="ChEBI" id="CHEBI:30616"/>
        <note>ligand shared between two neighboring subunits</note>
    </ligand>
</feature>
<keyword evidence="8 10" id="KW-0460">Magnesium</keyword>
<evidence type="ECO:0000259" key="13">
    <source>
        <dbReference type="Pfam" id="PF00438"/>
    </source>
</evidence>
<comment type="subunit">
    <text evidence="10">Homotetramer; dimer of dimers.</text>
</comment>
<dbReference type="InterPro" id="IPR022636">
    <property type="entry name" value="S-AdoMet_synthetase_sfam"/>
</dbReference>
<keyword evidence="3 10" id="KW-0554">One-carbon metabolism</keyword>
<evidence type="ECO:0000256" key="11">
    <source>
        <dbReference type="RuleBase" id="RU000542"/>
    </source>
</evidence>
<evidence type="ECO:0000256" key="4">
    <source>
        <dbReference type="ARBA" id="ARBA00022679"/>
    </source>
</evidence>